<proteinExistence type="predicted"/>
<keyword evidence="3 7" id="KW-1133">Transmembrane helix</keyword>
<dbReference type="EMBL" id="CM032189">
    <property type="protein sequence ID" value="KAG7087114.1"/>
    <property type="molecule type" value="Genomic_DNA"/>
</dbReference>
<dbReference type="Proteomes" id="UP001049176">
    <property type="component" value="Chromosome 9"/>
</dbReference>
<feature type="region of interest" description="Disordered" evidence="6">
    <location>
        <begin position="1"/>
        <end position="54"/>
    </location>
</feature>
<comment type="subcellular location">
    <subcellularLocation>
        <location evidence="1">Membrane</location>
        <topology evidence="1">Single-pass membrane protein</topology>
    </subcellularLocation>
</comment>
<evidence type="ECO:0000256" key="7">
    <source>
        <dbReference type="SAM" id="Phobius"/>
    </source>
</evidence>
<dbReference type="GO" id="GO:0071944">
    <property type="term" value="C:cell periphery"/>
    <property type="evidence" value="ECO:0007669"/>
    <property type="project" value="UniProtKB-ARBA"/>
</dbReference>
<dbReference type="PANTHER" id="PTHR15549">
    <property type="entry name" value="PAIRED IMMUNOGLOBULIN-LIKE TYPE 2 RECEPTOR"/>
    <property type="match status" value="1"/>
</dbReference>
<evidence type="ECO:0000256" key="3">
    <source>
        <dbReference type="ARBA" id="ARBA00022989"/>
    </source>
</evidence>
<sequence length="194" mass="20394">MTRTQPPQLPSITSQGAPPASTVTTPITSVPPSSTPSTTPLAQTTTSGVDHSNVGGGRPVAIGAIAGGVVGGVLATLAIATFVFYILKRRNKKMNYILDPTPYLDTSGSDAPDMDIRERKMQMLGQREHLERELEAYEQVTQNSSSGTGAVPDGINGSNPGDIAQVLRRMEVLTQRIATLEEGMAPPDYSSGTA</sequence>
<dbReference type="InterPro" id="IPR051694">
    <property type="entry name" value="Immunoregulatory_rcpt-like"/>
</dbReference>
<dbReference type="KEGG" id="more:E1B28_013095"/>
<dbReference type="GeneID" id="66082170"/>
<evidence type="ECO:0000256" key="2">
    <source>
        <dbReference type="ARBA" id="ARBA00022692"/>
    </source>
</evidence>
<evidence type="ECO:0000313" key="8">
    <source>
        <dbReference type="EMBL" id="KAG7087114.1"/>
    </source>
</evidence>
<protein>
    <submittedName>
        <fullName evidence="8">Uncharacterized protein</fullName>
    </submittedName>
</protein>
<dbReference type="AlphaFoldDB" id="A0A9P7RP16"/>
<keyword evidence="5" id="KW-0175">Coiled coil</keyword>
<name>A0A9P7RP16_9AGAR</name>
<dbReference type="RefSeq" id="XP_043003585.1">
    <property type="nucleotide sequence ID" value="XM_043158241.1"/>
</dbReference>
<feature type="coiled-coil region" evidence="5">
    <location>
        <begin position="120"/>
        <end position="183"/>
    </location>
</feature>
<evidence type="ECO:0000313" key="9">
    <source>
        <dbReference type="Proteomes" id="UP001049176"/>
    </source>
</evidence>
<keyword evidence="9" id="KW-1185">Reference proteome</keyword>
<dbReference type="GO" id="GO:0016020">
    <property type="term" value="C:membrane"/>
    <property type="evidence" value="ECO:0007669"/>
    <property type="project" value="UniProtKB-SubCell"/>
</dbReference>
<accession>A0A9P7RP16</accession>
<evidence type="ECO:0000256" key="5">
    <source>
        <dbReference type="SAM" id="Coils"/>
    </source>
</evidence>
<evidence type="ECO:0000256" key="1">
    <source>
        <dbReference type="ARBA" id="ARBA00004167"/>
    </source>
</evidence>
<reference evidence="8" key="1">
    <citation type="journal article" date="2021" name="Genome Biol. Evol.">
        <title>The assembled and annotated genome of the fairy-ring fungus Marasmius oreades.</title>
        <authorList>
            <person name="Hiltunen M."/>
            <person name="Ament-Velasquez S.L."/>
            <person name="Johannesson H."/>
        </authorList>
    </citation>
    <scope>NUCLEOTIDE SEQUENCE</scope>
    <source>
        <strain evidence="8">03SP1</strain>
    </source>
</reference>
<comment type="caution">
    <text evidence="8">The sequence shown here is derived from an EMBL/GenBank/DDBJ whole genome shotgun (WGS) entry which is preliminary data.</text>
</comment>
<evidence type="ECO:0000256" key="6">
    <source>
        <dbReference type="SAM" id="MobiDB-lite"/>
    </source>
</evidence>
<feature type="compositionally biased region" description="Low complexity" evidence="6">
    <location>
        <begin position="18"/>
        <end position="47"/>
    </location>
</feature>
<feature type="transmembrane region" description="Helical" evidence="7">
    <location>
        <begin position="60"/>
        <end position="87"/>
    </location>
</feature>
<keyword evidence="4 7" id="KW-0472">Membrane</keyword>
<evidence type="ECO:0000256" key="4">
    <source>
        <dbReference type="ARBA" id="ARBA00023136"/>
    </source>
</evidence>
<organism evidence="8 9">
    <name type="scientific">Marasmius oreades</name>
    <name type="common">fairy-ring Marasmius</name>
    <dbReference type="NCBI Taxonomy" id="181124"/>
    <lineage>
        <taxon>Eukaryota</taxon>
        <taxon>Fungi</taxon>
        <taxon>Dikarya</taxon>
        <taxon>Basidiomycota</taxon>
        <taxon>Agaricomycotina</taxon>
        <taxon>Agaricomycetes</taxon>
        <taxon>Agaricomycetidae</taxon>
        <taxon>Agaricales</taxon>
        <taxon>Marasmiineae</taxon>
        <taxon>Marasmiaceae</taxon>
        <taxon>Marasmius</taxon>
    </lineage>
</organism>
<keyword evidence="2 7" id="KW-0812">Transmembrane</keyword>
<gene>
    <name evidence="8" type="ORF">E1B28_013095</name>
</gene>
<feature type="compositionally biased region" description="Polar residues" evidence="6">
    <location>
        <begin position="1"/>
        <end position="16"/>
    </location>
</feature>